<comment type="caution">
    <text evidence="3">The sequence shown here is derived from an EMBL/GenBank/DDBJ whole genome shotgun (WGS) entry which is preliminary data.</text>
</comment>
<dbReference type="Proteomes" id="UP000281028">
    <property type="component" value="Unassembled WGS sequence"/>
</dbReference>
<dbReference type="InterPro" id="IPR032710">
    <property type="entry name" value="NTF2-like_dom_sf"/>
</dbReference>
<feature type="chain" id="PRO_5040210413" evidence="1">
    <location>
        <begin position="23"/>
        <end position="193"/>
    </location>
</feature>
<dbReference type="AlphaFoldDB" id="A0A9Q5GQR4"/>
<dbReference type="SUPFAM" id="SSF54427">
    <property type="entry name" value="NTF2-like"/>
    <property type="match status" value="1"/>
</dbReference>
<dbReference type="Pfam" id="PF13577">
    <property type="entry name" value="SnoaL_4"/>
    <property type="match status" value="1"/>
</dbReference>
<name>A0A9Q5GQR4_9BACT</name>
<dbReference type="OrthoDB" id="666829at2"/>
<evidence type="ECO:0000313" key="3">
    <source>
        <dbReference type="EMBL" id="NSL87397.1"/>
    </source>
</evidence>
<keyword evidence="1" id="KW-0732">Signal</keyword>
<evidence type="ECO:0000256" key="1">
    <source>
        <dbReference type="SAM" id="SignalP"/>
    </source>
</evidence>
<feature type="signal peptide" evidence="1">
    <location>
        <begin position="1"/>
        <end position="22"/>
    </location>
</feature>
<dbReference type="InterPro" id="IPR037401">
    <property type="entry name" value="SnoaL-like"/>
</dbReference>
<dbReference type="PROSITE" id="PS51257">
    <property type="entry name" value="PROKAR_LIPOPROTEIN"/>
    <property type="match status" value="1"/>
</dbReference>
<reference evidence="3" key="1">
    <citation type="submission" date="2020-05" db="EMBL/GenBank/DDBJ databases">
        <title>Chitinophaga laudate sp. nov., isolated from a tropical peat swamp.</title>
        <authorList>
            <person name="Goh C.B.S."/>
            <person name="Lee M.S."/>
            <person name="Parimannan S."/>
            <person name="Pasbakhsh P."/>
            <person name="Yule C.M."/>
            <person name="Rajandas H."/>
            <person name="Loke S."/>
            <person name="Croft L."/>
            <person name="Tan J.B.L."/>
        </authorList>
    </citation>
    <scope>NUCLEOTIDE SEQUENCE</scope>
    <source>
        <strain evidence="3">Mgbs1</strain>
    </source>
</reference>
<organism evidence="3 4">
    <name type="scientific">Chitinophaga solisilvae</name>
    <dbReference type="NCBI Taxonomy" id="1233460"/>
    <lineage>
        <taxon>Bacteria</taxon>
        <taxon>Pseudomonadati</taxon>
        <taxon>Bacteroidota</taxon>
        <taxon>Chitinophagia</taxon>
        <taxon>Chitinophagales</taxon>
        <taxon>Chitinophagaceae</taxon>
        <taxon>Chitinophaga</taxon>
    </lineage>
</organism>
<dbReference type="Gene3D" id="3.10.450.50">
    <property type="match status" value="1"/>
</dbReference>
<protein>
    <submittedName>
        <fullName evidence="3">SnoaL-like domain-containing protein</fullName>
    </submittedName>
</protein>
<keyword evidence="4" id="KW-1185">Reference proteome</keyword>
<proteinExistence type="predicted"/>
<evidence type="ECO:0000313" key="4">
    <source>
        <dbReference type="Proteomes" id="UP000281028"/>
    </source>
</evidence>
<feature type="domain" description="SnoaL-like" evidence="2">
    <location>
        <begin position="51"/>
        <end position="175"/>
    </location>
</feature>
<sequence>MKISLCYTTVIAALLLMTACNTRTDPRHDNPLLQSDNTPKDTAAYNDIRYRDQQQIEKVIYSFCEHFDNGTLGKCLDFMADSIRGEIDGVKITGRQRWAEKIEALVKSTEDSHFQPRHILSNMQFAPAANDTVQISMYASVLWTDLLSGQIQLMSVGYYKGKMVKQDGKWLIATLHSLPDSRLVKGFYQDKEI</sequence>
<gene>
    <name evidence="3" type="ORF">ECE50_011180</name>
</gene>
<evidence type="ECO:0000259" key="2">
    <source>
        <dbReference type="Pfam" id="PF13577"/>
    </source>
</evidence>
<dbReference type="EMBL" id="RIAR02000001">
    <property type="protein sequence ID" value="NSL87397.1"/>
    <property type="molecule type" value="Genomic_DNA"/>
</dbReference>
<accession>A0A9Q5GQR4</accession>